<dbReference type="EMBL" id="JBIRYI010000012">
    <property type="protein sequence ID" value="MFI2489005.1"/>
    <property type="molecule type" value="Genomic_DNA"/>
</dbReference>
<dbReference type="Pfam" id="PF03007">
    <property type="entry name" value="WS_DGAT_cat"/>
    <property type="match status" value="1"/>
</dbReference>
<organism evidence="13 14">
    <name type="scientific">Promicromonospora kroppenstedtii</name>
    <dbReference type="NCBI Taxonomy" id="440482"/>
    <lineage>
        <taxon>Bacteria</taxon>
        <taxon>Bacillati</taxon>
        <taxon>Actinomycetota</taxon>
        <taxon>Actinomycetes</taxon>
        <taxon>Micrococcales</taxon>
        <taxon>Promicromonosporaceae</taxon>
        <taxon>Promicromonospora</taxon>
    </lineage>
</organism>
<evidence type="ECO:0000313" key="13">
    <source>
        <dbReference type="EMBL" id="MFI2489005.1"/>
    </source>
</evidence>
<dbReference type="InterPro" id="IPR023213">
    <property type="entry name" value="CAT-like_dom_sf"/>
</dbReference>
<evidence type="ECO:0000256" key="7">
    <source>
        <dbReference type="ARBA" id="ARBA00022798"/>
    </source>
</evidence>
<keyword evidence="9" id="KW-0012">Acyltransferase</keyword>
<keyword evidence="6" id="KW-0808">Transferase</keyword>
<evidence type="ECO:0000256" key="6">
    <source>
        <dbReference type="ARBA" id="ARBA00022679"/>
    </source>
</evidence>
<comment type="pathway">
    <text evidence="1">Glycerolipid metabolism; triacylglycerol biosynthesis.</text>
</comment>
<dbReference type="PANTHER" id="PTHR31650:SF1">
    <property type="entry name" value="WAX ESTER SYNTHASE_DIACYLGLYCEROL ACYLTRANSFERASE 4-RELATED"/>
    <property type="match status" value="1"/>
</dbReference>
<name>A0ABW7XPQ7_9MICO</name>
<gene>
    <name evidence="13" type="ORF">ACH47X_19000</name>
</gene>
<evidence type="ECO:0000256" key="9">
    <source>
        <dbReference type="ARBA" id="ARBA00023315"/>
    </source>
</evidence>
<dbReference type="Gene3D" id="3.30.559.30">
    <property type="entry name" value="Nonribosomal peptide synthetase, condensation domain"/>
    <property type="match status" value="1"/>
</dbReference>
<comment type="pathway">
    <text evidence="2">Lipid metabolism.</text>
</comment>
<dbReference type="PANTHER" id="PTHR31650">
    <property type="entry name" value="O-ACYLTRANSFERASE (WSD1-LIKE) FAMILY PROTEIN"/>
    <property type="match status" value="1"/>
</dbReference>
<evidence type="ECO:0000256" key="1">
    <source>
        <dbReference type="ARBA" id="ARBA00004771"/>
    </source>
</evidence>
<keyword evidence="8" id="KW-0443">Lipid metabolism</keyword>
<evidence type="ECO:0000259" key="12">
    <source>
        <dbReference type="Pfam" id="PF06974"/>
    </source>
</evidence>
<evidence type="ECO:0000256" key="2">
    <source>
        <dbReference type="ARBA" id="ARBA00005189"/>
    </source>
</evidence>
<evidence type="ECO:0000256" key="4">
    <source>
        <dbReference type="ARBA" id="ARBA00013244"/>
    </source>
</evidence>
<proteinExistence type="inferred from homology"/>
<keyword evidence="7" id="KW-0319">Glycerol metabolism</keyword>
<evidence type="ECO:0000256" key="3">
    <source>
        <dbReference type="ARBA" id="ARBA00009587"/>
    </source>
</evidence>
<dbReference type="Gene3D" id="3.30.559.10">
    <property type="entry name" value="Chloramphenicol acetyltransferase-like domain"/>
    <property type="match status" value="1"/>
</dbReference>
<evidence type="ECO:0000256" key="5">
    <source>
        <dbReference type="ARBA" id="ARBA00022516"/>
    </source>
</evidence>
<evidence type="ECO:0000256" key="8">
    <source>
        <dbReference type="ARBA" id="ARBA00023098"/>
    </source>
</evidence>
<feature type="domain" description="O-acyltransferase WSD1-like N-terminal" evidence="11">
    <location>
        <begin position="8"/>
        <end position="201"/>
    </location>
</feature>
<comment type="catalytic activity">
    <reaction evidence="10">
        <text>an acyl-CoA + a 1,2-diacyl-sn-glycerol = a triacyl-sn-glycerol + CoA</text>
        <dbReference type="Rhea" id="RHEA:10868"/>
        <dbReference type="ChEBI" id="CHEBI:17815"/>
        <dbReference type="ChEBI" id="CHEBI:57287"/>
        <dbReference type="ChEBI" id="CHEBI:58342"/>
        <dbReference type="ChEBI" id="CHEBI:64615"/>
        <dbReference type="EC" id="2.3.1.20"/>
    </reaction>
</comment>
<dbReference type="InterPro" id="IPR009721">
    <property type="entry name" value="O-acyltransferase_WSD1_C"/>
</dbReference>
<dbReference type="InterPro" id="IPR004255">
    <property type="entry name" value="O-acyltransferase_WSD1_N"/>
</dbReference>
<reference evidence="13 14" key="1">
    <citation type="submission" date="2024-10" db="EMBL/GenBank/DDBJ databases">
        <title>The Natural Products Discovery Center: Release of the First 8490 Sequenced Strains for Exploring Actinobacteria Biosynthetic Diversity.</title>
        <authorList>
            <person name="Kalkreuter E."/>
            <person name="Kautsar S.A."/>
            <person name="Yang D."/>
            <person name="Bader C.D."/>
            <person name="Teijaro C.N."/>
            <person name="Fluegel L."/>
            <person name="Davis C.M."/>
            <person name="Simpson J.R."/>
            <person name="Lauterbach L."/>
            <person name="Steele A.D."/>
            <person name="Gui C."/>
            <person name="Meng S."/>
            <person name="Li G."/>
            <person name="Viehrig K."/>
            <person name="Ye F."/>
            <person name="Su P."/>
            <person name="Kiefer A.F."/>
            <person name="Nichols A."/>
            <person name="Cepeda A.J."/>
            <person name="Yan W."/>
            <person name="Fan B."/>
            <person name="Jiang Y."/>
            <person name="Adhikari A."/>
            <person name="Zheng C.-J."/>
            <person name="Schuster L."/>
            <person name="Cowan T.M."/>
            <person name="Smanski M.J."/>
            <person name="Chevrette M.G."/>
            <person name="De Carvalho L.P.S."/>
            <person name="Shen B."/>
        </authorList>
    </citation>
    <scope>NUCLEOTIDE SEQUENCE [LARGE SCALE GENOMIC DNA]</scope>
    <source>
        <strain evidence="13 14">NPDC019481</strain>
    </source>
</reference>
<keyword evidence="14" id="KW-1185">Reference proteome</keyword>
<evidence type="ECO:0000256" key="10">
    <source>
        <dbReference type="ARBA" id="ARBA00048109"/>
    </source>
</evidence>
<sequence>MSVLAERLTAADASNFVLDSRDHVNAFLMAGVLAPGGCVGPDGEVDLAALRRAVAERLPGVPRFAQRVRHAGRTLVWEPVPVDLERHVRQAATVDGRRGFEALCARLVGTPLPLDRPLWELLVVPGVAPARAGIVLRVHHAVADGITAVGLARALMDPVAVDPVPTGPAVADPGRPSSRPGLRARAHALVSGVERTTAVLRRSVPPTALLGRVGRRRAVAFVDVDLADLAAGARSAGATVNDALLVAAAAGARSALLAVGEDPPSVLPTSVPVALPYRGRSGNAVGVMLVPLPADAGDLAGRLRRVAGLTRAGKAEARTRGTFELTRTRPGTWLFGRLSRRQRLVVMFVTNVRGPAHPLTLAGARVEQIWPVAALGGNVRLGVAAISYDGVLRCAVHCDAGVLPAAVVGRTLGDELAAVAALG</sequence>
<feature type="domain" description="O-acyltransferase WSD1 C-terminal" evidence="12">
    <location>
        <begin position="282"/>
        <end position="405"/>
    </location>
</feature>
<dbReference type="RefSeq" id="WP_397406085.1">
    <property type="nucleotide sequence ID" value="NZ_JBIRYI010000012.1"/>
</dbReference>
<dbReference type="SUPFAM" id="SSF52777">
    <property type="entry name" value="CoA-dependent acyltransferases"/>
    <property type="match status" value="1"/>
</dbReference>
<keyword evidence="5" id="KW-0444">Lipid biosynthesis</keyword>
<evidence type="ECO:0000259" key="11">
    <source>
        <dbReference type="Pfam" id="PF03007"/>
    </source>
</evidence>
<evidence type="ECO:0000313" key="14">
    <source>
        <dbReference type="Proteomes" id="UP001611580"/>
    </source>
</evidence>
<comment type="similarity">
    <text evidence="3">Belongs to the long-chain O-acyltransferase family.</text>
</comment>
<dbReference type="Pfam" id="PF06974">
    <property type="entry name" value="WS_DGAT_C"/>
    <property type="match status" value="1"/>
</dbReference>
<protein>
    <recommendedName>
        <fullName evidence="4">diacylglycerol O-acyltransferase</fullName>
        <ecNumber evidence="4">2.3.1.20</ecNumber>
    </recommendedName>
</protein>
<dbReference type="EC" id="2.3.1.20" evidence="4"/>
<comment type="caution">
    <text evidence="13">The sequence shown here is derived from an EMBL/GenBank/DDBJ whole genome shotgun (WGS) entry which is preliminary data.</text>
</comment>
<dbReference type="Proteomes" id="UP001611580">
    <property type="component" value="Unassembled WGS sequence"/>
</dbReference>
<accession>A0ABW7XPQ7</accession>
<dbReference type="InterPro" id="IPR045034">
    <property type="entry name" value="O-acyltransferase_WSD1-like"/>
</dbReference>